<dbReference type="InterPro" id="IPR016477">
    <property type="entry name" value="Fructo-/Ketosamine-3-kinase"/>
</dbReference>
<dbReference type="Proteomes" id="UP001139887">
    <property type="component" value="Unassembled WGS sequence"/>
</dbReference>
<comment type="caution">
    <text evidence="4">The sequence shown here is derived from an EMBL/GenBank/DDBJ whole genome shotgun (WGS) entry which is preliminary data.</text>
</comment>
<evidence type="ECO:0000256" key="3">
    <source>
        <dbReference type="PIRNR" id="PIRNR006221"/>
    </source>
</evidence>
<dbReference type="PANTHER" id="PTHR12149:SF8">
    <property type="entry name" value="PROTEIN-RIBULOSAMINE 3-KINASE"/>
    <property type="match status" value="1"/>
</dbReference>
<sequence length="298" mass="33564">MATSELETKLSQVFVRLGISSSGKISAMKPASGGCINDAFVVETADSGKFFVKSHVTTSEMSRDECKVMLQAEMDGLEALRQTHAIRVPKPLYVGELTDGAFLITEYISIGPLRDQRKFGRQLAEMHLFAGPSQFGFAKDNWIGSTPQINGWHSSWVELLYKRLKYQFGLAQFTGNTHKMGMELLQRLPEFFEGVEIKPSLVHGDLWSGNCGSDESGNPVIFDPAVYWGHNESELGIMRMFGGYTSEFYDAYHELIPRAPGFNRRVLIYELYHAVNHYNLFGSGYWGQCQHLLRRILG</sequence>
<dbReference type="Pfam" id="PF03881">
    <property type="entry name" value="Fructosamin_kin"/>
    <property type="match status" value="1"/>
</dbReference>
<dbReference type="PANTHER" id="PTHR12149">
    <property type="entry name" value="FRUCTOSAMINE 3 KINASE-RELATED PROTEIN"/>
    <property type="match status" value="1"/>
</dbReference>
<accession>A0A9W8LVS8</accession>
<dbReference type="GO" id="GO:0016301">
    <property type="term" value="F:kinase activity"/>
    <property type="evidence" value="ECO:0007669"/>
    <property type="project" value="UniProtKB-UniRule"/>
</dbReference>
<dbReference type="GO" id="GO:0102193">
    <property type="term" value="F:protein-ribulosamine 3-kinase activity"/>
    <property type="evidence" value="ECO:0007669"/>
    <property type="project" value="UniProtKB-EC"/>
</dbReference>
<comment type="catalytic activity">
    <reaction evidence="2">
        <text>N(6)-D-ribulosyl-L-lysyl-[protein] + ATP = N(6)-(3-O-phospho-D-ribulosyl)-L-lysyl-[protein] + ADP + H(+)</text>
        <dbReference type="Rhea" id="RHEA:48432"/>
        <dbReference type="Rhea" id="RHEA-COMP:12103"/>
        <dbReference type="Rhea" id="RHEA-COMP:12104"/>
        <dbReference type="ChEBI" id="CHEBI:15378"/>
        <dbReference type="ChEBI" id="CHEBI:30616"/>
        <dbReference type="ChEBI" id="CHEBI:90418"/>
        <dbReference type="ChEBI" id="CHEBI:90420"/>
        <dbReference type="ChEBI" id="CHEBI:456216"/>
        <dbReference type="EC" id="2.7.1.172"/>
    </reaction>
    <physiologicalReaction direction="left-to-right" evidence="2">
        <dbReference type="Rhea" id="RHEA:48433"/>
    </physiologicalReaction>
</comment>
<keyword evidence="3" id="KW-0418">Kinase</keyword>
<comment type="similarity">
    <text evidence="3">Belongs to the fructosamine kinase family.</text>
</comment>
<dbReference type="OrthoDB" id="5772781at2759"/>
<dbReference type="EMBL" id="JANBUW010000939">
    <property type="protein sequence ID" value="KAJ2844944.1"/>
    <property type="molecule type" value="Genomic_DNA"/>
</dbReference>
<organism evidence="4 5">
    <name type="scientific">Coemansia brasiliensis</name>
    <dbReference type="NCBI Taxonomy" id="2650707"/>
    <lineage>
        <taxon>Eukaryota</taxon>
        <taxon>Fungi</taxon>
        <taxon>Fungi incertae sedis</taxon>
        <taxon>Zoopagomycota</taxon>
        <taxon>Kickxellomycotina</taxon>
        <taxon>Kickxellomycetes</taxon>
        <taxon>Kickxellales</taxon>
        <taxon>Kickxellaceae</taxon>
        <taxon>Coemansia</taxon>
    </lineage>
</organism>
<proteinExistence type="inferred from homology"/>
<dbReference type="SUPFAM" id="SSF56112">
    <property type="entry name" value="Protein kinase-like (PK-like)"/>
    <property type="match status" value="1"/>
</dbReference>
<evidence type="ECO:0000256" key="2">
    <source>
        <dbReference type="ARBA" id="ARBA00048655"/>
    </source>
</evidence>
<evidence type="ECO:0000256" key="1">
    <source>
        <dbReference type="ARBA" id="ARBA00011961"/>
    </source>
</evidence>
<name>A0A9W8LVS8_9FUNG</name>
<keyword evidence="3" id="KW-0808">Transferase</keyword>
<evidence type="ECO:0000313" key="5">
    <source>
        <dbReference type="Proteomes" id="UP001139887"/>
    </source>
</evidence>
<gene>
    <name evidence="4" type="ORF">IWW36_004986</name>
</gene>
<dbReference type="Gene3D" id="3.30.200.20">
    <property type="entry name" value="Phosphorylase Kinase, domain 1"/>
    <property type="match status" value="1"/>
</dbReference>
<dbReference type="AlphaFoldDB" id="A0A9W8LVS8"/>
<dbReference type="PIRSF" id="PIRSF006221">
    <property type="entry name" value="Ketosamine-3-kinase"/>
    <property type="match status" value="1"/>
</dbReference>
<evidence type="ECO:0000313" key="4">
    <source>
        <dbReference type="EMBL" id="KAJ2844944.1"/>
    </source>
</evidence>
<dbReference type="Gene3D" id="3.90.1200.10">
    <property type="match status" value="1"/>
</dbReference>
<dbReference type="EC" id="2.7.1.172" evidence="1"/>
<dbReference type="InterPro" id="IPR011009">
    <property type="entry name" value="Kinase-like_dom_sf"/>
</dbReference>
<reference evidence="4" key="1">
    <citation type="submission" date="2022-07" db="EMBL/GenBank/DDBJ databases">
        <title>Phylogenomic reconstructions and comparative analyses of Kickxellomycotina fungi.</title>
        <authorList>
            <person name="Reynolds N.K."/>
            <person name="Stajich J.E."/>
            <person name="Barry K."/>
            <person name="Grigoriev I.V."/>
            <person name="Crous P."/>
            <person name="Smith M.E."/>
        </authorList>
    </citation>
    <scope>NUCLEOTIDE SEQUENCE</scope>
    <source>
        <strain evidence="4">NRRL 1566</strain>
    </source>
</reference>
<protein>
    <recommendedName>
        <fullName evidence="1">protein-ribulosamine 3-kinase</fullName>
        <ecNumber evidence="1">2.7.1.172</ecNumber>
    </recommendedName>
</protein>
<keyword evidence="5" id="KW-1185">Reference proteome</keyword>